<gene>
    <name evidence="2" type="primary">At3g50280_2</name>
    <name evidence="2" type="ORF">g.19865</name>
</gene>
<dbReference type="SUPFAM" id="SSF52777">
    <property type="entry name" value="CoA-dependent acyltransferases"/>
    <property type="match status" value="1"/>
</dbReference>
<sequence>METSVATPLPIPLPSLPPHAPVTAATASPCVYSPAGSAFTIVSKTVVYPSRKSDMGELKLSVSDLPMLSCNYIQKGLLFPRPPLPIHHLLSLLRLSLSRALSYFPALAGRLVTHPDGRVFISCNDAGVPFSHYTLAATVGGVPVLTLPQITLSVSMADVPAAVKEFLFDMDGAVSYDGHTRPLAAVRVTELSDGSLFIGCTVDHAVVDGTSFWN</sequence>
<dbReference type="AlphaFoldDB" id="A0A1D1YWW1"/>
<feature type="non-terminal residue" evidence="2">
    <location>
        <position position="214"/>
    </location>
</feature>
<organism evidence="2">
    <name type="scientific">Anthurium amnicola</name>
    <dbReference type="NCBI Taxonomy" id="1678845"/>
    <lineage>
        <taxon>Eukaryota</taxon>
        <taxon>Viridiplantae</taxon>
        <taxon>Streptophyta</taxon>
        <taxon>Embryophyta</taxon>
        <taxon>Tracheophyta</taxon>
        <taxon>Spermatophyta</taxon>
        <taxon>Magnoliopsida</taxon>
        <taxon>Liliopsida</taxon>
        <taxon>Araceae</taxon>
        <taxon>Pothoideae</taxon>
        <taxon>Potheae</taxon>
        <taxon>Anthurium</taxon>
    </lineage>
</organism>
<dbReference type="Gene3D" id="3.30.559.10">
    <property type="entry name" value="Chloramphenicol acetyltransferase-like domain"/>
    <property type="match status" value="1"/>
</dbReference>
<evidence type="ECO:0000256" key="1">
    <source>
        <dbReference type="ARBA" id="ARBA00022679"/>
    </source>
</evidence>
<keyword evidence="1 2" id="KW-0808">Transferase</keyword>
<evidence type="ECO:0000313" key="2">
    <source>
        <dbReference type="EMBL" id="JAT59125.1"/>
    </source>
</evidence>
<name>A0A1D1YWW1_9ARAE</name>
<dbReference type="InterPro" id="IPR023213">
    <property type="entry name" value="CAT-like_dom_sf"/>
</dbReference>
<dbReference type="PANTHER" id="PTHR31896">
    <property type="entry name" value="FAMILY REGULATORY PROTEIN, PUTATIVE (AFU_ORTHOLOGUE AFUA_3G14730)-RELATED"/>
    <property type="match status" value="1"/>
</dbReference>
<dbReference type="PANTHER" id="PTHR31896:SF64">
    <property type="entry name" value="TRICHOTHECENE 3-O-ACETYLTRANSFERASE"/>
    <property type="match status" value="1"/>
</dbReference>
<dbReference type="EMBL" id="GDJX01008811">
    <property type="protein sequence ID" value="JAT59125.1"/>
    <property type="molecule type" value="Transcribed_RNA"/>
</dbReference>
<protein>
    <submittedName>
        <fullName evidence="2">Putative acetyltransferase At3g50280</fullName>
    </submittedName>
</protein>
<dbReference type="Pfam" id="PF02458">
    <property type="entry name" value="Transferase"/>
    <property type="match status" value="1"/>
</dbReference>
<proteinExistence type="predicted"/>
<accession>A0A1D1YWW1</accession>
<dbReference type="GO" id="GO:0016740">
    <property type="term" value="F:transferase activity"/>
    <property type="evidence" value="ECO:0007669"/>
    <property type="project" value="UniProtKB-KW"/>
</dbReference>
<reference evidence="2" key="1">
    <citation type="submission" date="2015-07" db="EMBL/GenBank/DDBJ databases">
        <title>Transcriptome Assembly of Anthurium amnicola.</title>
        <authorList>
            <person name="Suzuki J."/>
        </authorList>
    </citation>
    <scope>NUCLEOTIDE SEQUENCE</scope>
</reference>
<dbReference type="InterPro" id="IPR051283">
    <property type="entry name" value="Sec_Metabolite_Acyltrans"/>
</dbReference>